<feature type="domain" description="CHK kinase-like" evidence="1">
    <location>
        <begin position="130"/>
        <end position="328"/>
    </location>
</feature>
<dbReference type="PANTHER" id="PTHR11012">
    <property type="entry name" value="PROTEIN KINASE-LIKE DOMAIN-CONTAINING"/>
    <property type="match status" value="1"/>
</dbReference>
<accession>A0A7R8V4J8</accession>
<dbReference type="Pfam" id="PF02958">
    <property type="entry name" value="EcKL"/>
    <property type="match status" value="1"/>
</dbReference>
<protein>
    <recommendedName>
        <fullName evidence="1">CHK kinase-like domain-containing protein</fullName>
    </recommendedName>
</protein>
<evidence type="ECO:0000259" key="1">
    <source>
        <dbReference type="SMART" id="SM00587"/>
    </source>
</evidence>
<sequence>MIIQKNNNNIPEYLDETFFKRVLTSQTGSEDVDICSLDFSMGSNTGENYLSFIYRVQVVYTQKRSESSEINFIIKSIPMDGARASIAEMGVFNKEKIMYSEFLPLIESCLDEITIAPKCYYITSEPIATMVFEDMKVPGYRIADRVKGLDMDHSKAALIKLAQYHAGGMLLLEKEPSMNTSEELKCGIFTSALFAPTNLGKRLYLNLSRLIGHASKWHSHEKIVDKLKDNLKNETPTNRILDAIRIASDDIVTICHGDCWVNNILFRHQGDSPNDAVFVDFQGSMRGSIGLDINYFFASSLQVDILCSGKDHLIEEAYYPAFRAALERGFYKNIPTIQNVKDEIRKKAMYGFLSSILVLPVVAMNKEDSANSCIETMRNEDTAKKIGDLSCSSERFLESHKILLMEYDGYGLFD</sequence>
<dbReference type="Gene3D" id="3.90.1200.10">
    <property type="match status" value="1"/>
</dbReference>
<dbReference type="SUPFAM" id="SSF56112">
    <property type="entry name" value="Protein kinase-like (PK-like)"/>
    <property type="match status" value="1"/>
</dbReference>
<dbReference type="OrthoDB" id="8250698at2759"/>
<name>A0A7R8V4J8_HERIL</name>
<organism evidence="2 3">
    <name type="scientific">Hermetia illucens</name>
    <name type="common">Black soldier fly</name>
    <dbReference type="NCBI Taxonomy" id="343691"/>
    <lineage>
        <taxon>Eukaryota</taxon>
        <taxon>Metazoa</taxon>
        <taxon>Ecdysozoa</taxon>
        <taxon>Arthropoda</taxon>
        <taxon>Hexapoda</taxon>
        <taxon>Insecta</taxon>
        <taxon>Pterygota</taxon>
        <taxon>Neoptera</taxon>
        <taxon>Endopterygota</taxon>
        <taxon>Diptera</taxon>
        <taxon>Brachycera</taxon>
        <taxon>Stratiomyomorpha</taxon>
        <taxon>Stratiomyidae</taxon>
        <taxon>Hermetiinae</taxon>
        <taxon>Hermetia</taxon>
    </lineage>
</organism>
<evidence type="ECO:0000313" key="2">
    <source>
        <dbReference type="EMBL" id="CAD7091510.1"/>
    </source>
</evidence>
<keyword evidence="3" id="KW-1185">Reference proteome</keyword>
<dbReference type="Proteomes" id="UP000594454">
    <property type="component" value="Chromosome 5"/>
</dbReference>
<proteinExistence type="predicted"/>
<dbReference type="SMART" id="SM00587">
    <property type="entry name" value="CHK"/>
    <property type="match status" value="1"/>
</dbReference>
<dbReference type="InterPro" id="IPR004119">
    <property type="entry name" value="EcKL"/>
</dbReference>
<dbReference type="InterPro" id="IPR015897">
    <property type="entry name" value="CHK_kinase-like"/>
</dbReference>
<reference evidence="2 3" key="1">
    <citation type="submission" date="2020-11" db="EMBL/GenBank/DDBJ databases">
        <authorList>
            <person name="Wallbank WR R."/>
            <person name="Pardo Diaz C."/>
            <person name="Kozak K."/>
            <person name="Martin S."/>
            <person name="Jiggins C."/>
            <person name="Moest M."/>
            <person name="Warren A I."/>
            <person name="Generalovic N T."/>
            <person name="Byers J.R.P. K."/>
            <person name="Montejo-Kovacevich G."/>
            <person name="Yen C E."/>
        </authorList>
    </citation>
    <scope>NUCLEOTIDE SEQUENCE [LARGE SCALE GENOMIC DNA]</scope>
</reference>
<evidence type="ECO:0000313" key="3">
    <source>
        <dbReference type="Proteomes" id="UP000594454"/>
    </source>
</evidence>
<dbReference type="OMA" id="ANSCIET"/>
<dbReference type="EMBL" id="LR899013">
    <property type="protein sequence ID" value="CAD7091510.1"/>
    <property type="molecule type" value="Genomic_DNA"/>
</dbReference>
<gene>
    <name evidence="2" type="ORF">HERILL_LOCUS13925</name>
</gene>
<dbReference type="InterPro" id="IPR011009">
    <property type="entry name" value="Kinase-like_dom_sf"/>
</dbReference>
<dbReference type="InParanoid" id="A0A7R8V4J8"/>
<dbReference type="AlphaFoldDB" id="A0A7R8V4J8"/>
<dbReference type="PANTHER" id="PTHR11012:SF56">
    <property type="entry name" value="CHK KINASE-LIKE DOMAIN-CONTAINING PROTEIN-RELATED"/>
    <property type="match status" value="1"/>
</dbReference>